<keyword evidence="3" id="KW-1185">Reference proteome</keyword>
<evidence type="ECO:0000259" key="1">
    <source>
        <dbReference type="Pfam" id="PF06114"/>
    </source>
</evidence>
<proteinExistence type="predicted"/>
<accession>A0A0G3GVI7</accession>
<protein>
    <submittedName>
        <fullName evidence="2">Putative Zn peptidase</fullName>
    </submittedName>
</protein>
<organism evidence="2 3">
    <name type="scientific">Corynebacterium mustelae</name>
    <dbReference type="NCBI Taxonomy" id="571915"/>
    <lineage>
        <taxon>Bacteria</taxon>
        <taxon>Bacillati</taxon>
        <taxon>Actinomycetota</taxon>
        <taxon>Actinomycetes</taxon>
        <taxon>Mycobacteriales</taxon>
        <taxon>Corynebacteriaceae</taxon>
        <taxon>Corynebacterium</taxon>
    </lineage>
</organism>
<dbReference type="RefSeq" id="WP_052844459.1">
    <property type="nucleotide sequence ID" value="NZ_CP011542.1"/>
</dbReference>
<dbReference type="Proteomes" id="UP000035199">
    <property type="component" value="Chromosome"/>
</dbReference>
<dbReference type="OrthoDB" id="572608at2"/>
<dbReference type="EMBL" id="CP011542">
    <property type="protein sequence ID" value="AKK04555.1"/>
    <property type="molecule type" value="Genomic_DNA"/>
</dbReference>
<feature type="domain" description="IrrE N-terminal-like" evidence="1">
    <location>
        <begin position="51"/>
        <end position="173"/>
    </location>
</feature>
<evidence type="ECO:0000313" key="3">
    <source>
        <dbReference type="Proteomes" id="UP000035199"/>
    </source>
</evidence>
<reference evidence="3" key="2">
    <citation type="submission" date="2015-05" db="EMBL/GenBank/DDBJ databases">
        <title>Complete genome sequence of Corynebacterium mustelae DSM 45274, isolated from various tissues of a male ferret with lethal sepsis.</title>
        <authorList>
            <person name="Ruckert C."/>
            <person name="Albersmeier A."/>
            <person name="Winkler A."/>
            <person name="Tauch A."/>
        </authorList>
    </citation>
    <scope>NUCLEOTIDE SEQUENCE [LARGE SCALE GENOMIC DNA]</scope>
    <source>
        <strain evidence="3">DSM 45274</strain>
    </source>
</reference>
<sequence>MDSFKLDSNGEKREVKTYGDLRKYARQDAAELLKSHWGDSIPVDPVKISRRLGVSVFTAQLGDDVYGQIIGSSAGADIYIDEDQPHPRFRFTCAHELGHYVDRSINGNILKPGMGYIDKRSEDDPYSPDEVYANEFAASLLMPEKDFKDAVECGVSDFDLAKNFEVSLSAVQWRKKRLGIS</sequence>
<dbReference type="Pfam" id="PF06114">
    <property type="entry name" value="Peptidase_M78"/>
    <property type="match status" value="1"/>
</dbReference>
<dbReference type="KEGG" id="cmv:CMUST_01025"/>
<evidence type="ECO:0000313" key="2">
    <source>
        <dbReference type="EMBL" id="AKK04555.1"/>
    </source>
</evidence>
<dbReference type="PATRIC" id="fig|571915.4.peg.210"/>
<reference evidence="2 3" key="1">
    <citation type="journal article" date="2015" name="Genome Announc.">
        <title>Complete Genome Sequence of the Type Strain Corynebacterium mustelae DSM 45274, Isolated from Various Tissues of a Male Ferret with Lethal Sepsis.</title>
        <authorList>
            <person name="Ruckert C."/>
            <person name="Eimer J."/>
            <person name="Winkler A."/>
            <person name="Tauch A."/>
        </authorList>
    </citation>
    <scope>NUCLEOTIDE SEQUENCE [LARGE SCALE GENOMIC DNA]</scope>
    <source>
        <strain evidence="2 3">DSM 45274</strain>
    </source>
</reference>
<dbReference type="InterPro" id="IPR010359">
    <property type="entry name" value="IrrE_HExxH"/>
</dbReference>
<dbReference type="PANTHER" id="PTHR43236:SF1">
    <property type="entry name" value="BLL7220 PROTEIN"/>
    <property type="match status" value="1"/>
</dbReference>
<dbReference type="PANTHER" id="PTHR43236">
    <property type="entry name" value="ANTITOXIN HIGA1"/>
    <property type="match status" value="1"/>
</dbReference>
<gene>
    <name evidence="2" type="ORF">CMUST_01025</name>
</gene>
<dbReference type="Gene3D" id="1.10.10.2910">
    <property type="match status" value="1"/>
</dbReference>
<name>A0A0G3GVI7_9CORY</name>
<dbReference type="AlphaFoldDB" id="A0A0G3GVI7"/>
<dbReference type="InterPro" id="IPR052345">
    <property type="entry name" value="Rad_response_metalloprotease"/>
</dbReference>